<evidence type="ECO:0000313" key="1">
    <source>
        <dbReference type="EMBL" id="PKK74558.1"/>
    </source>
</evidence>
<comment type="caution">
    <text evidence="1">The sequence shown here is derived from an EMBL/GenBank/DDBJ whole genome shotgun (WGS) entry which is preliminary data.</text>
</comment>
<name>A0A2N1NL06_9GLOM</name>
<dbReference type="VEuPathDB" id="FungiDB:RhiirA1_487635"/>
<protein>
    <submittedName>
        <fullName evidence="1">Uncharacterized protein</fullName>
    </submittedName>
</protein>
<organism evidence="1 2">
    <name type="scientific">Rhizophagus irregularis</name>
    <dbReference type="NCBI Taxonomy" id="588596"/>
    <lineage>
        <taxon>Eukaryota</taxon>
        <taxon>Fungi</taxon>
        <taxon>Fungi incertae sedis</taxon>
        <taxon>Mucoromycota</taxon>
        <taxon>Glomeromycotina</taxon>
        <taxon>Glomeromycetes</taxon>
        <taxon>Glomerales</taxon>
        <taxon>Glomeraceae</taxon>
        <taxon>Rhizophagus</taxon>
    </lineage>
</organism>
<gene>
    <name evidence="1" type="ORF">RhiirC2_820673</name>
</gene>
<evidence type="ECO:0000313" key="2">
    <source>
        <dbReference type="Proteomes" id="UP000233469"/>
    </source>
</evidence>
<dbReference type="AlphaFoldDB" id="A0A2N1NL06"/>
<dbReference type="VEuPathDB" id="FungiDB:FUN_024069"/>
<accession>A0A2N1NL06</accession>
<reference evidence="1 2" key="2">
    <citation type="submission" date="2017-10" db="EMBL/GenBank/DDBJ databases">
        <title>Extensive intraspecific genome diversity in a model arbuscular mycorrhizal fungus.</title>
        <authorList>
            <person name="Chen E.C.H."/>
            <person name="Morin E."/>
            <person name="Baudet D."/>
            <person name="Noel J."/>
            <person name="Ndikumana S."/>
            <person name="Charron P."/>
            <person name="St-Onge C."/>
            <person name="Giorgi J."/>
            <person name="Grigoriev I.V."/>
            <person name="Roux C."/>
            <person name="Martin F.M."/>
            <person name="Corradi N."/>
        </authorList>
    </citation>
    <scope>NUCLEOTIDE SEQUENCE [LARGE SCALE GENOMIC DNA]</scope>
    <source>
        <strain evidence="1 2">C2</strain>
    </source>
</reference>
<reference evidence="1 2" key="1">
    <citation type="submission" date="2016-04" db="EMBL/GenBank/DDBJ databases">
        <title>Genome analyses suggest a sexual origin of heterokaryosis in a supposedly ancient asexual fungus.</title>
        <authorList>
            <person name="Ropars J."/>
            <person name="Sedzielewska K."/>
            <person name="Noel J."/>
            <person name="Charron P."/>
            <person name="Farinelli L."/>
            <person name="Marton T."/>
            <person name="Kruger M."/>
            <person name="Pelin A."/>
            <person name="Brachmann A."/>
            <person name="Corradi N."/>
        </authorList>
    </citation>
    <scope>NUCLEOTIDE SEQUENCE [LARGE SCALE GENOMIC DNA]</scope>
    <source>
        <strain evidence="1 2">C2</strain>
    </source>
</reference>
<proteinExistence type="predicted"/>
<sequence>MPETAINFRPYIRINSNRQVLKINIVICLDQNVTNIIPKIGSPLWNDLNSRNMIKKNIEIPTRSSPAEIYDLINQLFPDHLNGQRLCLFNSSSGILKEVSYNEITCDLIKRNLTKTKKMYIAPGAIDIPETYYVPVFDIPDAFNITGAFDDIPDAFNVTGAFDDIPDAPNVTDAFDVPDAIDVLAFDVLDAFNDYATVPNNCGKISTTTIKGYVCLTVIKNSTSQERKNKINVFYIILITRKFLSFNLGKRNKREDDPHCYEKCVCFDSGLWIQTS</sequence>
<dbReference type="Proteomes" id="UP000233469">
    <property type="component" value="Unassembled WGS sequence"/>
</dbReference>
<dbReference type="VEuPathDB" id="FungiDB:RhiirFUN_004683"/>
<dbReference type="EMBL" id="LLXL01000297">
    <property type="protein sequence ID" value="PKK74558.1"/>
    <property type="molecule type" value="Genomic_DNA"/>
</dbReference>